<protein>
    <recommendedName>
        <fullName evidence="3">Bacterial surface antigen (D15) domain-containing protein</fullName>
    </recommendedName>
</protein>
<dbReference type="InterPro" id="IPR000184">
    <property type="entry name" value="Bac_surfAg_D15"/>
</dbReference>
<dbReference type="Proteomes" id="UP000232883">
    <property type="component" value="Chromosome"/>
</dbReference>
<accession>A0A2K8ZBY3</accession>
<dbReference type="KEGG" id="spir:CWM47_19145"/>
<keyword evidence="2" id="KW-0472">Membrane</keyword>
<evidence type="ECO:0000313" key="5">
    <source>
        <dbReference type="Proteomes" id="UP000232883"/>
    </source>
</evidence>
<comment type="subcellular location">
    <subcellularLocation>
        <location evidence="1">Membrane</location>
    </subcellularLocation>
</comment>
<gene>
    <name evidence="4" type="ORF">CWM47_19145</name>
</gene>
<organism evidence="4 5">
    <name type="scientific">Spirosoma pollinicola</name>
    <dbReference type="NCBI Taxonomy" id="2057025"/>
    <lineage>
        <taxon>Bacteria</taxon>
        <taxon>Pseudomonadati</taxon>
        <taxon>Bacteroidota</taxon>
        <taxon>Cytophagia</taxon>
        <taxon>Cytophagales</taxon>
        <taxon>Cytophagaceae</taxon>
        <taxon>Spirosoma</taxon>
    </lineage>
</organism>
<dbReference type="Gene3D" id="2.40.160.50">
    <property type="entry name" value="membrane protein fhac: a member of the omp85/tpsb transporter family"/>
    <property type="match status" value="1"/>
</dbReference>
<dbReference type="EMBL" id="CP025096">
    <property type="protein sequence ID" value="AUD07381.1"/>
    <property type="molecule type" value="Genomic_DNA"/>
</dbReference>
<evidence type="ECO:0000256" key="2">
    <source>
        <dbReference type="ARBA" id="ARBA00023136"/>
    </source>
</evidence>
<evidence type="ECO:0000256" key="1">
    <source>
        <dbReference type="ARBA" id="ARBA00004370"/>
    </source>
</evidence>
<proteinExistence type="predicted"/>
<dbReference type="AlphaFoldDB" id="A0A2K8ZBY3"/>
<name>A0A2K8ZBY3_9BACT</name>
<dbReference type="Pfam" id="PF01103">
    <property type="entry name" value="Omp85"/>
    <property type="match status" value="1"/>
</dbReference>
<evidence type="ECO:0000259" key="3">
    <source>
        <dbReference type="Pfam" id="PF01103"/>
    </source>
</evidence>
<reference evidence="4 5" key="1">
    <citation type="submission" date="2017-11" db="EMBL/GenBank/DDBJ databases">
        <title>Taxonomic description and genome sequences of Spirosoma HA7 sp. nov., isolated from pollen microhabitat of Corylus avellana.</title>
        <authorList>
            <person name="Ambika Manirajan B."/>
            <person name="Suarez C."/>
            <person name="Ratering S."/>
            <person name="Geissler-Plaum R."/>
            <person name="Cardinale M."/>
            <person name="Sylvia S."/>
        </authorList>
    </citation>
    <scope>NUCLEOTIDE SEQUENCE [LARGE SCALE GENOMIC DNA]</scope>
    <source>
        <strain evidence="4 5">HA7</strain>
    </source>
</reference>
<dbReference type="GO" id="GO:0019867">
    <property type="term" value="C:outer membrane"/>
    <property type="evidence" value="ECO:0007669"/>
    <property type="project" value="InterPro"/>
</dbReference>
<evidence type="ECO:0000313" key="4">
    <source>
        <dbReference type="EMBL" id="AUD07381.1"/>
    </source>
</evidence>
<feature type="domain" description="Bacterial surface antigen (D15)" evidence="3">
    <location>
        <begin position="140"/>
        <end position="368"/>
    </location>
</feature>
<keyword evidence="5" id="KW-1185">Reference proteome</keyword>
<sequence length="399" mass="45087">MLIVCFSANSLAQTDSVKVPEHNWQYVFESDSSADIWDMYYRFINKKGHRRSDHAKPGLHSTIFPELAYAIQTGVAVGLNANLSFTSANPEQNISTIIFTPQYTQYHQIIVPVVLNLWTKDNRFNIVTDWRYYDYSADNFGLGSNSPANADDHLTYSYMRLQQAVLRQVAPNLSVGVGYALDYHWNIRDVNSTPQLNDDFERYGTMTKTVSSGPTFSVQYTNRRNPNNPQSGFFGSVVVRPNLRLLGSDQNWQSVIADFRKYVPLSSNGRHILAFWNMNWLSLGGQAPYLDLPSTGWDTYSNMGRGYVQGRYRGRNLVYLEAEYRAQLLPSGLLGAVLFTNMQTYSDYPNTNHFGRLLPGGGVGLRVKMNKHSNLNFAIDYGFGIGGAQGLFLNFGEVF</sequence>